<keyword evidence="1" id="KW-0418">Kinase</keyword>
<dbReference type="RefSeq" id="WP_188658178.1">
    <property type="nucleotide sequence ID" value="NZ_BMIH01000002.1"/>
</dbReference>
<dbReference type="InterPro" id="IPR027417">
    <property type="entry name" value="P-loop_NTPase"/>
</dbReference>
<dbReference type="SUPFAM" id="SSF52540">
    <property type="entry name" value="P-loop containing nucleoside triphosphate hydrolases"/>
    <property type="match status" value="1"/>
</dbReference>
<gene>
    <name evidence="1" type="ORF">GCM10011380_15550</name>
</gene>
<protein>
    <submittedName>
        <fullName evidence="1">Kinase</fullName>
    </submittedName>
</protein>
<evidence type="ECO:0000313" key="1">
    <source>
        <dbReference type="EMBL" id="GGB26870.1"/>
    </source>
</evidence>
<comment type="caution">
    <text evidence="1">The sequence shown here is derived from an EMBL/GenBank/DDBJ whole genome shotgun (WGS) entry which is preliminary data.</text>
</comment>
<dbReference type="GO" id="GO:0016301">
    <property type="term" value="F:kinase activity"/>
    <property type="evidence" value="ECO:0007669"/>
    <property type="project" value="UniProtKB-KW"/>
</dbReference>
<keyword evidence="1" id="KW-0808">Transferase</keyword>
<organism evidence="1 2">
    <name type="scientific">Sphingomonas metalli</name>
    <dbReference type="NCBI Taxonomy" id="1779358"/>
    <lineage>
        <taxon>Bacteria</taxon>
        <taxon>Pseudomonadati</taxon>
        <taxon>Pseudomonadota</taxon>
        <taxon>Alphaproteobacteria</taxon>
        <taxon>Sphingomonadales</taxon>
        <taxon>Sphingomonadaceae</taxon>
        <taxon>Sphingomonas</taxon>
    </lineage>
</organism>
<dbReference type="PRINTS" id="PR00988">
    <property type="entry name" value="URIDINKINASE"/>
</dbReference>
<dbReference type="Gene3D" id="3.40.50.300">
    <property type="entry name" value="P-loop containing nucleotide triphosphate hydrolases"/>
    <property type="match status" value="1"/>
</dbReference>
<dbReference type="EMBL" id="BMIH01000002">
    <property type="protein sequence ID" value="GGB26870.1"/>
    <property type="molecule type" value="Genomic_DNA"/>
</dbReference>
<sequence>MSPETVLTDHIAGKLAQHPTGRPLVIGLCGAQGSGKSTLAARLAARFPDSAVLSLDDLYLPRAARAALAASVHPLFATRGVPGTHDVALGLDIFARLDAGLPVSLPRFDKAADDRVPAAAWPRAAMPCRLILFEGWCVGARAQADEALARPVNALEASDDRDGAWRYAVNAALAGDYARLFARIDDLVLLAAPDWPTVPRWRREQERALRQRTTGIGIMDEAALIRFVAHYERLTRWILDEMPLRALTLRLDAERRLRAVEPPPHVEASRR</sequence>
<name>A0A916WT11_9SPHN</name>
<dbReference type="AlphaFoldDB" id="A0A916WT11"/>
<evidence type="ECO:0000313" key="2">
    <source>
        <dbReference type="Proteomes" id="UP000623067"/>
    </source>
</evidence>
<reference evidence="1" key="2">
    <citation type="submission" date="2020-09" db="EMBL/GenBank/DDBJ databases">
        <authorList>
            <person name="Sun Q."/>
            <person name="Zhou Y."/>
        </authorList>
    </citation>
    <scope>NUCLEOTIDE SEQUENCE</scope>
    <source>
        <strain evidence="1">CGMCC 1.15330</strain>
    </source>
</reference>
<proteinExistence type="predicted"/>
<accession>A0A916WT11</accession>
<reference evidence="1" key="1">
    <citation type="journal article" date="2014" name="Int. J. Syst. Evol. Microbiol.">
        <title>Complete genome sequence of Corynebacterium casei LMG S-19264T (=DSM 44701T), isolated from a smear-ripened cheese.</title>
        <authorList>
            <consortium name="US DOE Joint Genome Institute (JGI-PGF)"/>
            <person name="Walter F."/>
            <person name="Albersmeier A."/>
            <person name="Kalinowski J."/>
            <person name="Ruckert C."/>
        </authorList>
    </citation>
    <scope>NUCLEOTIDE SEQUENCE</scope>
    <source>
        <strain evidence="1">CGMCC 1.15330</strain>
    </source>
</reference>
<dbReference type="Proteomes" id="UP000623067">
    <property type="component" value="Unassembled WGS sequence"/>
</dbReference>
<keyword evidence="2" id="KW-1185">Reference proteome</keyword>